<evidence type="ECO:0000256" key="4">
    <source>
        <dbReference type="ARBA" id="ARBA00035202"/>
    </source>
</evidence>
<keyword evidence="6" id="KW-0175">Coiled coil</keyword>
<evidence type="ECO:0000256" key="6">
    <source>
        <dbReference type="SAM" id="Coils"/>
    </source>
</evidence>
<dbReference type="GO" id="GO:0005840">
    <property type="term" value="C:ribosome"/>
    <property type="evidence" value="ECO:0007669"/>
    <property type="project" value="UniProtKB-KW"/>
</dbReference>
<evidence type="ECO:0000313" key="7">
    <source>
        <dbReference type="EMBL" id="MBO8414203.1"/>
    </source>
</evidence>
<dbReference type="PANTHER" id="PTHR11560">
    <property type="entry name" value="39S RIBOSOMAL PROTEIN L10, MITOCHONDRIAL"/>
    <property type="match status" value="1"/>
</dbReference>
<comment type="function">
    <text evidence="5">Forms part of the ribosomal stalk, playing a central role in the interaction of the ribosome with GTP-bound translation factors.</text>
</comment>
<keyword evidence="5" id="KW-0694">RNA-binding</keyword>
<dbReference type="NCBIfam" id="NF000955">
    <property type="entry name" value="PRK00099.1-1"/>
    <property type="match status" value="1"/>
</dbReference>
<keyword evidence="2 5" id="KW-0689">Ribosomal protein</keyword>
<reference evidence="7" key="1">
    <citation type="submission" date="2020-10" db="EMBL/GenBank/DDBJ databases">
        <authorList>
            <person name="Gilroy R."/>
        </authorList>
    </citation>
    <scope>NUCLEOTIDE SEQUENCE</scope>
    <source>
        <strain evidence="7">1748</strain>
    </source>
</reference>
<dbReference type="HAMAP" id="MF_00362">
    <property type="entry name" value="Ribosomal_uL10"/>
    <property type="match status" value="1"/>
</dbReference>
<feature type="coiled-coil region" evidence="6">
    <location>
        <begin position="3"/>
        <end position="59"/>
    </location>
</feature>
<reference evidence="7" key="2">
    <citation type="journal article" date="2021" name="PeerJ">
        <title>Extensive microbial diversity within the chicken gut microbiome revealed by metagenomics and culture.</title>
        <authorList>
            <person name="Gilroy R."/>
            <person name="Ravi A."/>
            <person name="Getino M."/>
            <person name="Pursley I."/>
            <person name="Horton D.L."/>
            <person name="Alikhan N.F."/>
            <person name="Baker D."/>
            <person name="Gharbi K."/>
            <person name="Hall N."/>
            <person name="Watson M."/>
            <person name="Adriaenssens E.M."/>
            <person name="Foster-Nyarko E."/>
            <person name="Jarju S."/>
            <person name="Secka A."/>
            <person name="Antonio M."/>
            <person name="Oren A."/>
            <person name="Chaudhuri R.R."/>
            <person name="La Ragione R."/>
            <person name="Hildebrand F."/>
            <person name="Pallen M.J."/>
        </authorList>
    </citation>
    <scope>NUCLEOTIDE SEQUENCE</scope>
    <source>
        <strain evidence="7">1748</strain>
    </source>
</reference>
<evidence type="ECO:0000256" key="5">
    <source>
        <dbReference type="HAMAP-Rule" id="MF_00362"/>
    </source>
</evidence>
<dbReference type="Gene3D" id="3.30.70.1730">
    <property type="match status" value="1"/>
</dbReference>
<dbReference type="GO" id="GO:0070180">
    <property type="term" value="F:large ribosomal subunit rRNA binding"/>
    <property type="evidence" value="ECO:0007669"/>
    <property type="project" value="UniProtKB-UniRule"/>
</dbReference>
<dbReference type="GO" id="GO:1990904">
    <property type="term" value="C:ribonucleoprotein complex"/>
    <property type="evidence" value="ECO:0007669"/>
    <property type="project" value="UniProtKB-KW"/>
</dbReference>
<comment type="subunit">
    <text evidence="5">Part of the ribosomal stalk of the 50S ribosomal subunit. The N-terminus interacts with L11 and the large rRNA to form the base of the stalk. The C-terminus forms an elongated spine to which L12 dimers bind in a sequential fashion forming a multimeric L10(L12)X complex.</text>
</comment>
<dbReference type="Proteomes" id="UP000823629">
    <property type="component" value="Unassembled WGS sequence"/>
</dbReference>
<gene>
    <name evidence="5" type="primary">rplJ</name>
    <name evidence="7" type="ORF">IAC78_01815</name>
</gene>
<dbReference type="Pfam" id="PF00466">
    <property type="entry name" value="Ribosomal_L10"/>
    <property type="match status" value="1"/>
</dbReference>
<evidence type="ECO:0000256" key="3">
    <source>
        <dbReference type="ARBA" id="ARBA00023274"/>
    </source>
</evidence>
<dbReference type="SUPFAM" id="SSF160369">
    <property type="entry name" value="Ribosomal protein L10-like"/>
    <property type="match status" value="1"/>
</dbReference>
<dbReference type="CDD" id="cd05797">
    <property type="entry name" value="Ribosomal_L10"/>
    <property type="match status" value="1"/>
</dbReference>
<accession>A0A9D9GQX1</accession>
<dbReference type="InterPro" id="IPR047865">
    <property type="entry name" value="Ribosomal_uL10_bac_type"/>
</dbReference>
<keyword evidence="3 5" id="KW-0687">Ribonucleoprotein</keyword>
<keyword evidence="5" id="KW-0699">rRNA-binding</keyword>
<dbReference type="AlphaFoldDB" id="A0A9D9GQX1"/>
<proteinExistence type="inferred from homology"/>
<sequence length="162" mass="17706">MNQAILNEKKAQVERLNSELKNAKCAVIVTYHNLSVSKINKLRANLKKNNGKMEVAKNTLIKRALEAEHFEKLESLLQGPNALLTSEDATSILPTLADFVSKNKEMEVKGAIIEGTFCDAERAISLAHVGSKENALSMLLSALQTPVRSFAIACKAVAESRN</sequence>
<comment type="caution">
    <text evidence="7">The sequence shown here is derived from an EMBL/GenBank/DDBJ whole genome shotgun (WGS) entry which is preliminary data.</text>
</comment>
<dbReference type="EMBL" id="JADING010000051">
    <property type="protein sequence ID" value="MBO8414203.1"/>
    <property type="molecule type" value="Genomic_DNA"/>
</dbReference>
<protein>
    <recommendedName>
        <fullName evidence="4 5">Large ribosomal subunit protein uL10</fullName>
    </recommendedName>
</protein>
<dbReference type="GO" id="GO:0006412">
    <property type="term" value="P:translation"/>
    <property type="evidence" value="ECO:0007669"/>
    <property type="project" value="UniProtKB-UniRule"/>
</dbReference>
<dbReference type="InterPro" id="IPR022973">
    <property type="entry name" value="Ribosomal_uL10_bac"/>
</dbReference>
<organism evidence="7 8">
    <name type="scientific">Candidatus Scatoplasma merdavium</name>
    <dbReference type="NCBI Taxonomy" id="2840932"/>
    <lineage>
        <taxon>Bacteria</taxon>
        <taxon>Bacillati</taxon>
        <taxon>Bacillota</taxon>
        <taxon>Bacilli</taxon>
        <taxon>Bacillales</taxon>
        <taxon>Candidatus Scatoplasma</taxon>
    </lineage>
</organism>
<dbReference type="InterPro" id="IPR001790">
    <property type="entry name" value="Ribosomal_uL10"/>
</dbReference>
<evidence type="ECO:0000313" key="8">
    <source>
        <dbReference type="Proteomes" id="UP000823629"/>
    </source>
</evidence>
<evidence type="ECO:0000256" key="1">
    <source>
        <dbReference type="ARBA" id="ARBA00008889"/>
    </source>
</evidence>
<name>A0A9D9GQX1_9BACL</name>
<evidence type="ECO:0000256" key="2">
    <source>
        <dbReference type="ARBA" id="ARBA00022980"/>
    </source>
</evidence>
<comment type="similarity">
    <text evidence="1 5">Belongs to the universal ribosomal protein uL10 family.</text>
</comment>
<dbReference type="InterPro" id="IPR043141">
    <property type="entry name" value="Ribosomal_uL10-like_sf"/>
</dbReference>